<organism evidence="1 2">
    <name type="scientific">Pseudaeromonas paramecii</name>
    <dbReference type="NCBI Taxonomy" id="2138166"/>
    <lineage>
        <taxon>Bacteria</taxon>
        <taxon>Pseudomonadati</taxon>
        <taxon>Pseudomonadota</taxon>
        <taxon>Gammaproteobacteria</taxon>
        <taxon>Aeromonadales</taxon>
        <taxon>Aeromonadaceae</taxon>
        <taxon>Pseudaeromonas</taxon>
    </lineage>
</organism>
<accession>A0ABP8Q939</accession>
<comment type="caution">
    <text evidence="1">The sequence shown here is derived from an EMBL/GenBank/DDBJ whole genome shotgun (WGS) entry which is preliminary data.</text>
</comment>
<dbReference type="EMBL" id="BAABFC010000012">
    <property type="protein sequence ID" value="GAA4499398.1"/>
    <property type="molecule type" value="Genomic_DNA"/>
</dbReference>
<evidence type="ECO:0000313" key="1">
    <source>
        <dbReference type="EMBL" id="GAA4499398.1"/>
    </source>
</evidence>
<name>A0ABP8Q939_9GAMM</name>
<reference evidence="2" key="1">
    <citation type="journal article" date="2019" name="Int. J. Syst. Evol. Microbiol.">
        <title>The Global Catalogue of Microorganisms (GCM) 10K type strain sequencing project: providing services to taxonomists for standard genome sequencing and annotation.</title>
        <authorList>
            <consortium name="The Broad Institute Genomics Platform"/>
            <consortium name="The Broad Institute Genome Sequencing Center for Infectious Disease"/>
            <person name="Wu L."/>
            <person name="Ma J."/>
        </authorList>
    </citation>
    <scope>NUCLEOTIDE SEQUENCE [LARGE SCALE GENOMIC DNA]</scope>
    <source>
        <strain evidence="2">JCM 32226</strain>
    </source>
</reference>
<protein>
    <submittedName>
        <fullName evidence="1">Uncharacterized protein</fullName>
    </submittedName>
</protein>
<dbReference type="Proteomes" id="UP001501321">
    <property type="component" value="Unassembled WGS sequence"/>
</dbReference>
<keyword evidence="2" id="KW-1185">Reference proteome</keyword>
<proteinExistence type="predicted"/>
<dbReference type="RefSeq" id="WP_345012498.1">
    <property type="nucleotide sequence ID" value="NZ_BAABFC010000012.1"/>
</dbReference>
<gene>
    <name evidence="1" type="ORF">GCM10023095_19490</name>
</gene>
<evidence type="ECO:0000313" key="2">
    <source>
        <dbReference type="Proteomes" id="UP001501321"/>
    </source>
</evidence>
<sequence length="126" mass="13839">MFGLIRRFYLPLGLLLALGMAALINLQLNSVPMVRTAPRHPVYTLSQASDADAVARGESIVKLGPCLFGLYPGTQAFPSEADARDYRGARGLDSQQWRIFRLSGDYQLDVTDGVLNKSLQLAELMP</sequence>